<sequence>MKKLDEFRNVLQRLKKEKSDRLCKVEDLKEEIHLLALAKETKVRYEKFLFKVVDLIDCCSGNLPDALKMDNVDPTLVLH</sequence>
<name>A0A833QR97_9POAL</name>
<organism evidence="1 2">
    <name type="scientific">Carex littledalei</name>
    <dbReference type="NCBI Taxonomy" id="544730"/>
    <lineage>
        <taxon>Eukaryota</taxon>
        <taxon>Viridiplantae</taxon>
        <taxon>Streptophyta</taxon>
        <taxon>Embryophyta</taxon>
        <taxon>Tracheophyta</taxon>
        <taxon>Spermatophyta</taxon>
        <taxon>Magnoliopsida</taxon>
        <taxon>Liliopsida</taxon>
        <taxon>Poales</taxon>
        <taxon>Cyperaceae</taxon>
        <taxon>Cyperoideae</taxon>
        <taxon>Cariceae</taxon>
        <taxon>Carex</taxon>
        <taxon>Carex subgen. Euthyceras</taxon>
    </lineage>
</organism>
<evidence type="ECO:0000313" key="1">
    <source>
        <dbReference type="EMBL" id="KAF3331880.1"/>
    </source>
</evidence>
<accession>A0A833QR97</accession>
<protein>
    <submittedName>
        <fullName evidence="1">Uncharacterized protein</fullName>
    </submittedName>
</protein>
<gene>
    <name evidence="1" type="ORF">FCM35_KLT03286</name>
</gene>
<dbReference type="AlphaFoldDB" id="A0A833QR97"/>
<reference evidence="1" key="1">
    <citation type="submission" date="2020-01" db="EMBL/GenBank/DDBJ databases">
        <title>Genome sequence of Kobresia littledalei, the first chromosome-level genome in the family Cyperaceae.</title>
        <authorList>
            <person name="Qu G."/>
        </authorList>
    </citation>
    <scope>NUCLEOTIDE SEQUENCE</scope>
    <source>
        <strain evidence="1">C.B.Clarke</strain>
        <tissue evidence="1">Leaf</tissue>
    </source>
</reference>
<proteinExistence type="predicted"/>
<evidence type="ECO:0000313" key="2">
    <source>
        <dbReference type="Proteomes" id="UP000623129"/>
    </source>
</evidence>
<dbReference type="EMBL" id="SWLB01000012">
    <property type="protein sequence ID" value="KAF3331880.1"/>
    <property type="molecule type" value="Genomic_DNA"/>
</dbReference>
<keyword evidence="2" id="KW-1185">Reference proteome</keyword>
<comment type="caution">
    <text evidence="1">The sequence shown here is derived from an EMBL/GenBank/DDBJ whole genome shotgun (WGS) entry which is preliminary data.</text>
</comment>
<dbReference type="Proteomes" id="UP000623129">
    <property type="component" value="Unassembled WGS sequence"/>
</dbReference>